<dbReference type="InterPro" id="IPR038606">
    <property type="entry name" value="To_sf"/>
</dbReference>
<dbReference type="InterPro" id="IPR010562">
    <property type="entry name" value="Haemolymph_juvenile_hormone-bd"/>
</dbReference>
<keyword evidence="1" id="KW-0732">Signal</keyword>
<dbReference type="Pfam" id="PF06585">
    <property type="entry name" value="JHBP"/>
    <property type="match status" value="1"/>
</dbReference>
<dbReference type="GeneID" id="408320"/>
<organism evidence="2">
    <name type="scientific">Apis mellifera</name>
    <name type="common">Honeybee</name>
    <dbReference type="NCBI Taxonomy" id="7460"/>
    <lineage>
        <taxon>Eukaryota</taxon>
        <taxon>Metazoa</taxon>
        <taxon>Ecdysozoa</taxon>
        <taxon>Arthropoda</taxon>
        <taxon>Hexapoda</taxon>
        <taxon>Insecta</taxon>
        <taxon>Pterygota</taxon>
        <taxon>Neoptera</taxon>
        <taxon>Endopterygota</taxon>
        <taxon>Hymenoptera</taxon>
        <taxon>Apocrita</taxon>
        <taxon>Aculeata</taxon>
        <taxon>Apoidea</taxon>
        <taxon>Anthophila</taxon>
        <taxon>Apidae</taxon>
        <taxon>Apis</taxon>
    </lineage>
</organism>
<protein>
    <submittedName>
        <fullName evidence="4">Uncharacterized protein LOC408320</fullName>
    </submittedName>
</protein>
<dbReference type="GO" id="GO:0005615">
    <property type="term" value="C:extracellular space"/>
    <property type="evidence" value="ECO:0007669"/>
    <property type="project" value="TreeGrafter"/>
</dbReference>
<accession>A0A7M7INS2</accession>
<dbReference type="EnsemblMetazoa" id="XM_016914797">
    <property type="protein sequence ID" value="XP_016770286"/>
    <property type="gene ID" value="LOC408320"/>
</dbReference>
<evidence type="ECO:0000313" key="2">
    <source>
        <dbReference type="EnsemblMetazoa" id="XP_016770286"/>
    </source>
</evidence>
<dbReference type="Gene3D" id="3.15.10.30">
    <property type="entry name" value="Haemolymph juvenile hormone binding protein"/>
    <property type="match status" value="1"/>
</dbReference>
<feature type="signal peptide" evidence="1">
    <location>
        <begin position="1"/>
        <end position="17"/>
    </location>
</feature>
<evidence type="ECO:0000256" key="1">
    <source>
        <dbReference type="SAM" id="SignalP"/>
    </source>
</evidence>
<dbReference type="Proteomes" id="UP000005203">
    <property type="component" value="Linkage group LG11"/>
</dbReference>
<name>A0A7M7INS2_APIME</name>
<keyword evidence="3" id="KW-1185">Reference proteome</keyword>
<dbReference type="AlphaFoldDB" id="A0A7M7INS2"/>
<sequence length="247" mass="27451">MRLFVLLLATVLITCHASSVIEIYRNNEYDEYENKGGQLVGFLEKLKEYVKNGNSKLCIPVLDPLQIKNMSIELNEKGLISLKGILKNLRSNGLSDYKVNQGDFMLAGLKVDVGLLFNQINVMTDYNVTGTLVDSFSIFGNGNIRVAIKGLNVTVDLKLGVKNNKLNISKLTFNVHLKEFDCAITGLYNDEEVSKLLSKAITEVLPGLLDDYQTEISNYASPIIANTLNNKFLNNLSLKDLIDIIKG</sequence>
<dbReference type="PANTHER" id="PTHR11008:SF29">
    <property type="entry name" value="IP17226P"/>
    <property type="match status" value="1"/>
</dbReference>
<accession>A0A8B7KMZ6</accession>
<reference evidence="2" key="1">
    <citation type="submission" date="2021-01" db="UniProtKB">
        <authorList>
            <consortium name="EnsemblMetazoa"/>
        </authorList>
    </citation>
    <scope>IDENTIFICATION</scope>
    <source>
        <strain evidence="2">DH4</strain>
    </source>
</reference>
<dbReference type="KEGG" id="ame:408320"/>
<proteinExistence type="predicted"/>
<evidence type="ECO:0000313" key="3">
    <source>
        <dbReference type="Proteomes" id="UP000005203"/>
    </source>
</evidence>
<evidence type="ECO:0000313" key="4">
    <source>
        <dbReference type="RefSeq" id="XP_016770286.1"/>
    </source>
</evidence>
<dbReference type="PANTHER" id="PTHR11008">
    <property type="entry name" value="PROTEIN TAKEOUT-LIKE PROTEIN"/>
    <property type="match status" value="1"/>
</dbReference>
<dbReference type="OrthoDB" id="9000293at2759"/>
<dbReference type="RefSeq" id="XP_016770286.1">
    <property type="nucleotide sequence ID" value="XM_016914797.2"/>
</dbReference>
<dbReference type="SMART" id="SM00700">
    <property type="entry name" value="JHBP"/>
    <property type="match status" value="1"/>
</dbReference>
<feature type="chain" id="PRO_5044660045" evidence="1">
    <location>
        <begin position="18"/>
        <end position="247"/>
    </location>
</feature>
<gene>
    <name evidence="4" type="primary">LOC408320</name>
</gene>
<reference evidence="4" key="2">
    <citation type="submission" date="2025-04" db="UniProtKB">
        <authorList>
            <consortium name="RefSeq"/>
        </authorList>
    </citation>
    <scope>IDENTIFICATION</scope>
    <source>
        <strain evidence="4">DH4</strain>
        <tissue evidence="4">Whole body</tissue>
    </source>
</reference>